<dbReference type="Pfam" id="PF00664">
    <property type="entry name" value="ABC_membrane"/>
    <property type="match status" value="1"/>
</dbReference>
<feature type="transmembrane region" description="Helical" evidence="7">
    <location>
        <begin position="281"/>
        <end position="306"/>
    </location>
</feature>
<evidence type="ECO:0000256" key="3">
    <source>
        <dbReference type="ARBA" id="ARBA00022741"/>
    </source>
</evidence>
<evidence type="ECO:0000256" key="2">
    <source>
        <dbReference type="ARBA" id="ARBA00022692"/>
    </source>
</evidence>
<evidence type="ECO:0000256" key="7">
    <source>
        <dbReference type="SAM" id="Phobius"/>
    </source>
</evidence>
<dbReference type="SUPFAM" id="SSF90123">
    <property type="entry name" value="ABC transporter transmembrane region"/>
    <property type="match status" value="1"/>
</dbReference>
<keyword evidence="4 10" id="KW-0067">ATP-binding</keyword>
<dbReference type="InterPro" id="IPR003593">
    <property type="entry name" value="AAA+_ATPase"/>
</dbReference>
<dbReference type="SUPFAM" id="SSF52540">
    <property type="entry name" value="P-loop containing nucleoside triphosphate hydrolases"/>
    <property type="match status" value="1"/>
</dbReference>
<dbReference type="Gene3D" id="1.20.1560.10">
    <property type="entry name" value="ABC transporter type 1, transmembrane domain"/>
    <property type="match status" value="1"/>
</dbReference>
<keyword evidence="2 7" id="KW-0812">Transmembrane</keyword>
<keyword evidence="3" id="KW-0547">Nucleotide-binding</keyword>
<feature type="domain" description="ABC transmembrane type-1" evidence="9">
    <location>
        <begin position="21"/>
        <end position="307"/>
    </location>
</feature>
<dbReference type="PROSITE" id="PS50929">
    <property type="entry name" value="ABC_TM1F"/>
    <property type="match status" value="1"/>
</dbReference>
<dbReference type="InterPro" id="IPR039421">
    <property type="entry name" value="Type_1_exporter"/>
</dbReference>
<dbReference type="PANTHER" id="PTHR24221:SF653">
    <property type="entry name" value="TRANSPORT ATP-BINDING PROTEIN CYDC"/>
    <property type="match status" value="1"/>
</dbReference>
<proteinExistence type="predicted"/>
<evidence type="ECO:0000256" key="6">
    <source>
        <dbReference type="ARBA" id="ARBA00023136"/>
    </source>
</evidence>
<dbReference type="NCBIfam" id="TIGR02868">
    <property type="entry name" value="CydC"/>
    <property type="match status" value="1"/>
</dbReference>
<evidence type="ECO:0000256" key="4">
    <source>
        <dbReference type="ARBA" id="ARBA00022840"/>
    </source>
</evidence>
<feature type="transmembrane region" description="Helical" evidence="7">
    <location>
        <begin position="249"/>
        <end position="269"/>
    </location>
</feature>
<dbReference type="Pfam" id="PF00005">
    <property type="entry name" value="ABC_tran"/>
    <property type="match status" value="1"/>
</dbReference>
<evidence type="ECO:0000313" key="10">
    <source>
        <dbReference type="EMBL" id="MBM7413556.1"/>
    </source>
</evidence>
<feature type="domain" description="ABC transporter" evidence="8">
    <location>
        <begin position="340"/>
        <end position="586"/>
    </location>
</feature>
<dbReference type="InterPro" id="IPR014223">
    <property type="entry name" value="ABC_CydC/D"/>
</dbReference>
<dbReference type="SMART" id="SM00382">
    <property type="entry name" value="AAA"/>
    <property type="match status" value="1"/>
</dbReference>
<protein>
    <submittedName>
        <fullName evidence="10">ATP-binding cassette subfamily C protein CydC</fullName>
    </submittedName>
</protein>
<dbReference type="InterPro" id="IPR036640">
    <property type="entry name" value="ABC1_TM_sf"/>
</dbReference>
<accession>A0ABS2KP70</accession>
<dbReference type="PANTHER" id="PTHR24221">
    <property type="entry name" value="ATP-BINDING CASSETTE SUB-FAMILY B"/>
    <property type="match status" value="1"/>
</dbReference>
<dbReference type="InterPro" id="IPR003439">
    <property type="entry name" value="ABC_transporter-like_ATP-bd"/>
</dbReference>
<evidence type="ECO:0000256" key="5">
    <source>
        <dbReference type="ARBA" id="ARBA00022989"/>
    </source>
</evidence>
<dbReference type="Proteomes" id="UP000703038">
    <property type="component" value="Unassembled WGS sequence"/>
</dbReference>
<evidence type="ECO:0000259" key="8">
    <source>
        <dbReference type="PROSITE" id="PS50893"/>
    </source>
</evidence>
<evidence type="ECO:0000256" key="1">
    <source>
        <dbReference type="ARBA" id="ARBA00004651"/>
    </source>
</evidence>
<organism evidence="10 11">
    <name type="scientific">Rhodococcoides corynebacterioides</name>
    <dbReference type="NCBI Taxonomy" id="53972"/>
    <lineage>
        <taxon>Bacteria</taxon>
        <taxon>Bacillati</taxon>
        <taxon>Actinomycetota</taxon>
        <taxon>Actinomycetes</taxon>
        <taxon>Mycobacteriales</taxon>
        <taxon>Nocardiaceae</taxon>
        <taxon>Rhodococcoides</taxon>
    </lineage>
</organism>
<dbReference type="RefSeq" id="WP_204866235.1">
    <property type="nucleotide sequence ID" value="NZ_JAFBBK010000001.1"/>
</dbReference>
<feature type="transmembrane region" description="Helical" evidence="7">
    <location>
        <begin position="49"/>
        <end position="68"/>
    </location>
</feature>
<comment type="caution">
    <text evidence="10">The sequence shown here is derived from an EMBL/GenBank/DDBJ whole genome shotgun (WGS) entry which is preliminary data.</text>
</comment>
<dbReference type="CDD" id="cd03228">
    <property type="entry name" value="ABCC_MRP_Like"/>
    <property type="match status" value="1"/>
</dbReference>
<dbReference type="PROSITE" id="PS00211">
    <property type="entry name" value="ABC_TRANSPORTER_1"/>
    <property type="match status" value="1"/>
</dbReference>
<name>A0ABS2KP70_9NOCA</name>
<sequence>MSDLTRALRLLDLPPGRVARAVAAGVATLGSALALSALSAWLITRAWQMPPVLHLSVAVVAVRALGITRGLCRYLERLATHDVALRGTVRARSTLYRELSQGDSATAVTTRRGDLLVRSGADVDAVGDVVVRALVPVAVAAMVSALAVGLVAVWSPAAAVVLAVALLVSGVVAPWLSVRAERAAAEDLVAARADLAAHAVTAIDHAAELRVSGRLADVRRRADEADRAVGAAQDRAAGWSALSAAATPLSMGVAVLGALAVGISAYGTGSGFAGGTDPTGLAVVVLVPLAAFEATGAIPAAAVAWVRGSAAARRIMALVDEARSGSAVTPKDDLPPSTTVRLEVCDVVAGRGGSRTAPVSLVAEPGARLAISGPSGVGKSTLAMTIAGLVAPAAGAVLVDGRSVDELSEDAMRRTVSYVAEDAHVFRTTVLENLRVVRGDVTEAEATAALDRVGLGAWVRALPDGVHTDLDGGAEVLSGGQRRRLLLARATLSRAAVIIVDEPTEHVDDQSSTALLAAMLDPDGGLFDRATTVLVVTHRPVPTGVRVATVRGERQVCSLTEKDVADRADPRVASSVHERGGGLELYDSWTREVAAR</sequence>
<dbReference type="InterPro" id="IPR011527">
    <property type="entry name" value="ABC1_TM_dom"/>
</dbReference>
<dbReference type="GO" id="GO:0005524">
    <property type="term" value="F:ATP binding"/>
    <property type="evidence" value="ECO:0007669"/>
    <property type="project" value="UniProtKB-KW"/>
</dbReference>
<dbReference type="InterPro" id="IPR017871">
    <property type="entry name" value="ABC_transporter-like_CS"/>
</dbReference>
<evidence type="ECO:0000313" key="11">
    <source>
        <dbReference type="Proteomes" id="UP000703038"/>
    </source>
</evidence>
<keyword evidence="11" id="KW-1185">Reference proteome</keyword>
<feature type="transmembrane region" description="Helical" evidence="7">
    <location>
        <begin position="129"/>
        <end position="151"/>
    </location>
</feature>
<dbReference type="EMBL" id="JAFBBK010000001">
    <property type="protein sequence ID" value="MBM7413556.1"/>
    <property type="molecule type" value="Genomic_DNA"/>
</dbReference>
<reference evidence="10 11" key="1">
    <citation type="submission" date="2021-01" db="EMBL/GenBank/DDBJ databases">
        <title>Genomics of switchgrass bacterial isolates.</title>
        <authorList>
            <person name="Shade A."/>
        </authorList>
    </citation>
    <scope>NUCLEOTIDE SEQUENCE [LARGE SCALE GENOMIC DNA]</scope>
    <source>
        <strain evidence="10 11">PvP111</strain>
    </source>
</reference>
<evidence type="ECO:0000259" key="9">
    <source>
        <dbReference type="PROSITE" id="PS50929"/>
    </source>
</evidence>
<dbReference type="InterPro" id="IPR027417">
    <property type="entry name" value="P-loop_NTPase"/>
</dbReference>
<dbReference type="Gene3D" id="3.40.50.300">
    <property type="entry name" value="P-loop containing nucleotide triphosphate hydrolases"/>
    <property type="match status" value="1"/>
</dbReference>
<comment type="subcellular location">
    <subcellularLocation>
        <location evidence="1">Cell membrane</location>
        <topology evidence="1">Multi-pass membrane protein</topology>
    </subcellularLocation>
</comment>
<keyword evidence="5 7" id="KW-1133">Transmembrane helix</keyword>
<feature type="transmembrane region" description="Helical" evidence="7">
    <location>
        <begin position="157"/>
        <end position="176"/>
    </location>
</feature>
<keyword evidence="6 7" id="KW-0472">Membrane</keyword>
<feature type="transmembrane region" description="Helical" evidence="7">
    <location>
        <begin position="21"/>
        <end position="43"/>
    </location>
</feature>
<dbReference type="PROSITE" id="PS50893">
    <property type="entry name" value="ABC_TRANSPORTER_2"/>
    <property type="match status" value="1"/>
</dbReference>
<gene>
    <name evidence="10" type="ORF">JOE42_000289</name>
</gene>